<comment type="caution">
    <text evidence="2">The sequence shown here is derived from an EMBL/GenBank/DDBJ whole genome shotgun (WGS) entry which is preliminary data.</text>
</comment>
<dbReference type="EMBL" id="JANPWB010000002">
    <property type="protein sequence ID" value="KAJ1208541.1"/>
    <property type="molecule type" value="Genomic_DNA"/>
</dbReference>
<reference evidence="2" key="1">
    <citation type="journal article" date="2022" name="bioRxiv">
        <title>Sequencing and chromosome-scale assembly of the giantPleurodeles waltlgenome.</title>
        <authorList>
            <person name="Brown T."/>
            <person name="Elewa A."/>
            <person name="Iarovenko S."/>
            <person name="Subramanian E."/>
            <person name="Araus A.J."/>
            <person name="Petzold A."/>
            <person name="Susuki M."/>
            <person name="Suzuki K.-i.T."/>
            <person name="Hayashi T."/>
            <person name="Toyoda A."/>
            <person name="Oliveira C."/>
            <person name="Osipova E."/>
            <person name="Leigh N.D."/>
            <person name="Simon A."/>
            <person name="Yun M.H."/>
        </authorList>
    </citation>
    <scope>NUCLEOTIDE SEQUENCE</scope>
    <source>
        <strain evidence="2">20211129_DDA</strain>
        <tissue evidence="2">Liver</tissue>
    </source>
</reference>
<name>A0AAV7W6Z0_PLEWA</name>
<sequence>MSGGAGQGGLAAETARCARYSAAVPGGRTLRCGRTPSRFLLERGDKPRGPGASWADWSSHPVDRQQLLDPKSNGVWNLPLADRSGCPVEEQGIQHKDRATLQFAAPPRGIKVGPRPWRAGQDPPSREYSERGVSAGCLELRPPPAPPDRRERRTGLAVAQGEVRPAALKGHT</sequence>
<organism evidence="2 3">
    <name type="scientific">Pleurodeles waltl</name>
    <name type="common">Iberian ribbed newt</name>
    <dbReference type="NCBI Taxonomy" id="8319"/>
    <lineage>
        <taxon>Eukaryota</taxon>
        <taxon>Metazoa</taxon>
        <taxon>Chordata</taxon>
        <taxon>Craniata</taxon>
        <taxon>Vertebrata</taxon>
        <taxon>Euteleostomi</taxon>
        <taxon>Amphibia</taxon>
        <taxon>Batrachia</taxon>
        <taxon>Caudata</taxon>
        <taxon>Salamandroidea</taxon>
        <taxon>Salamandridae</taxon>
        <taxon>Pleurodelinae</taxon>
        <taxon>Pleurodeles</taxon>
    </lineage>
</organism>
<keyword evidence="3" id="KW-1185">Reference proteome</keyword>
<dbReference type="AlphaFoldDB" id="A0AAV7W6Z0"/>
<protein>
    <recommendedName>
        <fullName evidence="4">HNH endonuclease</fullName>
    </recommendedName>
</protein>
<proteinExistence type="predicted"/>
<feature type="region of interest" description="Disordered" evidence="1">
    <location>
        <begin position="105"/>
        <end position="172"/>
    </location>
</feature>
<accession>A0AAV7W6Z0</accession>
<evidence type="ECO:0000313" key="3">
    <source>
        <dbReference type="Proteomes" id="UP001066276"/>
    </source>
</evidence>
<dbReference type="Proteomes" id="UP001066276">
    <property type="component" value="Chromosome 1_2"/>
</dbReference>
<evidence type="ECO:0000256" key="1">
    <source>
        <dbReference type="SAM" id="MobiDB-lite"/>
    </source>
</evidence>
<evidence type="ECO:0008006" key="4">
    <source>
        <dbReference type="Google" id="ProtNLM"/>
    </source>
</evidence>
<evidence type="ECO:0000313" key="2">
    <source>
        <dbReference type="EMBL" id="KAJ1208541.1"/>
    </source>
</evidence>
<gene>
    <name evidence="2" type="ORF">NDU88_003925</name>
</gene>
<feature type="region of interest" description="Disordered" evidence="1">
    <location>
        <begin position="40"/>
        <end position="59"/>
    </location>
</feature>